<evidence type="ECO:0000313" key="1">
    <source>
        <dbReference type="EMBL" id="GBM44461.1"/>
    </source>
</evidence>
<dbReference type="Proteomes" id="UP000499080">
    <property type="component" value="Unassembled WGS sequence"/>
</dbReference>
<dbReference type="AlphaFoldDB" id="A0A4Y2FTI3"/>
<dbReference type="EMBL" id="BGPR01001066">
    <property type="protein sequence ID" value="GBM44461.1"/>
    <property type="molecule type" value="Genomic_DNA"/>
</dbReference>
<comment type="caution">
    <text evidence="1">The sequence shown here is derived from an EMBL/GenBank/DDBJ whole genome shotgun (WGS) entry which is preliminary data.</text>
</comment>
<name>A0A4Y2FTI3_ARAVE</name>
<reference evidence="1 2" key="1">
    <citation type="journal article" date="2019" name="Sci. Rep.">
        <title>Orb-weaving spider Araneus ventricosus genome elucidates the spidroin gene catalogue.</title>
        <authorList>
            <person name="Kono N."/>
            <person name="Nakamura H."/>
            <person name="Ohtoshi R."/>
            <person name="Moran D.A.P."/>
            <person name="Shinohara A."/>
            <person name="Yoshida Y."/>
            <person name="Fujiwara M."/>
            <person name="Mori M."/>
            <person name="Tomita M."/>
            <person name="Arakawa K."/>
        </authorList>
    </citation>
    <scope>NUCLEOTIDE SEQUENCE [LARGE SCALE GENOMIC DNA]</scope>
</reference>
<gene>
    <name evidence="1" type="ORF">AVEN_184676_1</name>
</gene>
<protein>
    <submittedName>
        <fullName evidence="1">Uncharacterized protein</fullName>
    </submittedName>
</protein>
<evidence type="ECO:0000313" key="2">
    <source>
        <dbReference type="Proteomes" id="UP000499080"/>
    </source>
</evidence>
<keyword evidence="2" id="KW-1185">Reference proteome</keyword>
<sequence length="151" mass="17501">MAYFTARILKINEATIPVQYRRRSKFVRGLGADGFQVRNPIPLKIRHVWGLLLAKSYVGSHKPSRWCGVKIPTLAGLPKKGVRPREDQPGESCPTSIYRYNKMIQALIEQGLYFQIQERWEYKHGLTHLGGERKLDLLVLDSQVWRMILIK</sequence>
<organism evidence="1 2">
    <name type="scientific">Araneus ventricosus</name>
    <name type="common">Orbweaver spider</name>
    <name type="synonym">Epeira ventricosa</name>
    <dbReference type="NCBI Taxonomy" id="182803"/>
    <lineage>
        <taxon>Eukaryota</taxon>
        <taxon>Metazoa</taxon>
        <taxon>Ecdysozoa</taxon>
        <taxon>Arthropoda</taxon>
        <taxon>Chelicerata</taxon>
        <taxon>Arachnida</taxon>
        <taxon>Araneae</taxon>
        <taxon>Araneomorphae</taxon>
        <taxon>Entelegynae</taxon>
        <taxon>Araneoidea</taxon>
        <taxon>Araneidae</taxon>
        <taxon>Araneus</taxon>
    </lineage>
</organism>
<accession>A0A4Y2FTI3</accession>
<proteinExistence type="predicted"/>